<keyword evidence="1" id="KW-1133">Transmembrane helix</keyword>
<dbReference type="EMBL" id="BAABGZ010000020">
    <property type="protein sequence ID" value="GAA4356330.1"/>
    <property type="molecule type" value="Genomic_DNA"/>
</dbReference>
<feature type="transmembrane region" description="Helical" evidence="1">
    <location>
        <begin position="6"/>
        <end position="28"/>
    </location>
</feature>
<protein>
    <recommendedName>
        <fullName evidence="4">DUF1049 domain-containing protein</fullName>
    </recommendedName>
</protein>
<evidence type="ECO:0000313" key="3">
    <source>
        <dbReference type="Proteomes" id="UP001501153"/>
    </source>
</evidence>
<organism evidence="2 3">
    <name type="scientific">Hymenobacter saemangeumensis</name>
    <dbReference type="NCBI Taxonomy" id="1084522"/>
    <lineage>
        <taxon>Bacteria</taxon>
        <taxon>Pseudomonadati</taxon>
        <taxon>Bacteroidota</taxon>
        <taxon>Cytophagia</taxon>
        <taxon>Cytophagales</taxon>
        <taxon>Hymenobacteraceae</taxon>
        <taxon>Hymenobacter</taxon>
    </lineage>
</organism>
<keyword evidence="3" id="KW-1185">Reference proteome</keyword>
<name>A0ABP8IDF5_9BACT</name>
<evidence type="ECO:0000313" key="2">
    <source>
        <dbReference type="EMBL" id="GAA4356330.1"/>
    </source>
</evidence>
<accession>A0ABP8IDF5</accession>
<comment type="caution">
    <text evidence="2">The sequence shown here is derived from an EMBL/GenBank/DDBJ whole genome shotgun (WGS) entry which is preliminary data.</text>
</comment>
<dbReference type="Proteomes" id="UP001501153">
    <property type="component" value="Unassembled WGS sequence"/>
</dbReference>
<keyword evidence="1" id="KW-0812">Transmembrane</keyword>
<keyword evidence="1" id="KW-0472">Membrane</keyword>
<feature type="transmembrane region" description="Helical" evidence="1">
    <location>
        <begin position="49"/>
        <end position="71"/>
    </location>
</feature>
<evidence type="ECO:0000256" key="1">
    <source>
        <dbReference type="SAM" id="Phobius"/>
    </source>
</evidence>
<evidence type="ECO:0008006" key="4">
    <source>
        <dbReference type="Google" id="ProtNLM"/>
    </source>
</evidence>
<reference evidence="3" key="1">
    <citation type="journal article" date="2019" name="Int. J. Syst. Evol. Microbiol.">
        <title>The Global Catalogue of Microorganisms (GCM) 10K type strain sequencing project: providing services to taxonomists for standard genome sequencing and annotation.</title>
        <authorList>
            <consortium name="The Broad Institute Genomics Platform"/>
            <consortium name="The Broad Institute Genome Sequencing Center for Infectious Disease"/>
            <person name="Wu L."/>
            <person name="Ma J."/>
        </authorList>
    </citation>
    <scope>NUCLEOTIDE SEQUENCE [LARGE SCALE GENOMIC DNA]</scope>
    <source>
        <strain evidence="3">JCM 17923</strain>
    </source>
</reference>
<gene>
    <name evidence="2" type="ORF">GCM10023185_20030</name>
</gene>
<proteinExistence type="predicted"/>
<sequence length="89" mass="9412">MPPLPYARQLVGGMLLLCGVMLAMGLALRVGVRVYLWNRAGAGAIDARWLAMLLLLGLGAVAAMLLAAYGWRLLRGARLRSGPGGKPIL</sequence>